<dbReference type="Gene3D" id="1.40.20.10">
    <property type="entry name" value="CHAD domain"/>
    <property type="match status" value="1"/>
</dbReference>
<proteinExistence type="predicted"/>
<dbReference type="AlphaFoldDB" id="A0A8J7FNQ3"/>
<evidence type="ECO:0000313" key="3">
    <source>
        <dbReference type="Proteomes" id="UP000620559"/>
    </source>
</evidence>
<dbReference type="EMBL" id="JADEWL010000178">
    <property type="protein sequence ID" value="MBE9216551.1"/>
    <property type="molecule type" value="Genomic_DNA"/>
</dbReference>
<gene>
    <name evidence="2" type="ORF">IQ247_28490</name>
</gene>
<reference evidence="2" key="1">
    <citation type="submission" date="2020-10" db="EMBL/GenBank/DDBJ databases">
        <authorList>
            <person name="Castelo-Branco R."/>
            <person name="Eusebio N."/>
            <person name="Adriana R."/>
            <person name="Vieira A."/>
            <person name="Brugerolle De Fraissinette N."/>
            <person name="Rezende De Castro R."/>
            <person name="Schneider M.P."/>
            <person name="Vasconcelos V."/>
            <person name="Leao P.N."/>
        </authorList>
    </citation>
    <scope>NUCLEOTIDE SEQUENCE</scope>
    <source>
        <strain evidence="2">LEGE 06105</strain>
    </source>
</reference>
<sequence>MTLATKSTVQTLADYTYSAVEKHFKKTWKWEKSVKNDQDIEALHQMRVGMRRLRTTVTSFNSIVKFPKSANDKNIGKIARCLGSLRDLDVLKETFKTTYQPQLPKKEKVILDDVIDTLDKQRADAVIDVKTLFKSERYKSLKTALKEWLEKPSYQPLANLTLEQALPDLLLPQVSCFFLHPGWLIGTEVEDNRVVVSRDFDEKKVDKELLTKGEDLHDLRKSGKKLRYQMELFTDLYGQEYANHLEQVKNIQEVLGSMQDSAVLDEWLQDVLESKISKELPTLASLLTKNRYDLWQQWQSLQEEYLKLETRLEFHLIILNPDVKRAWGDREARGQTEEKILIDNNR</sequence>
<dbReference type="InterPro" id="IPR007899">
    <property type="entry name" value="CHAD_dom"/>
</dbReference>
<evidence type="ECO:0000313" key="2">
    <source>
        <dbReference type="EMBL" id="MBE9216551.1"/>
    </source>
</evidence>
<name>A0A8J7FNQ3_9CYAN</name>
<dbReference type="PROSITE" id="PS51708">
    <property type="entry name" value="CHAD"/>
    <property type="match status" value="1"/>
</dbReference>
<dbReference type="InterPro" id="IPR038186">
    <property type="entry name" value="CHAD_dom_sf"/>
</dbReference>
<feature type="domain" description="CHAD" evidence="1">
    <location>
        <begin position="9"/>
        <end position="311"/>
    </location>
</feature>
<keyword evidence="3" id="KW-1185">Reference proteome</keyword>
<protein>
    <submittedName>
        <fullName evidence="2">CHAD domain-containing protein</fullName>
    </submittedName>
</protein>
<dbReference type="PANTHER" id="PTHR39339:SF1">
    <property type="entry name" value="CHAD DOMAIN-CONTAINING PROTEIN"/>
    <property type="match status" value="1"/>
</dbReference>
<dbReference type="PANTHER" id="PTHR39339">
    <property type="entry name" value="SLR1444 PROTEIN"/>
    <property type="match status" value="1"/>
</dbReference>
<organism evidence="2 3">
    <name type="scientific">Plectonema cf. radiosum LEGE 06105</name>
    <dbReference type="NCBI Taxonomy" id="945769"/>
    <lineage>
        <taxon>Bacteria</taxon>
        <taxon>Bacillati</taxon>
        <taxon>Cyanobacteriota</taxon>
        <taxon>Cyanophyceae</taxon>
        <taxon>Oscillatoriophycideae</taxon>
        <taxon>Oscillatoriales</taxon>
        <taxon>Microcoleaceae</taxon>
        <taxon>Plectonema</taxon>
    </lineage>
</organism>
<dbReference type="Proteomes" id="UP000620559">
    <property type="component" value="Unassembled WGS sequence"/>
</dbReference>
<evidence type="ECO:0000259" key="1">
    <source>
        <dbReference type="PROSITE" id="PS51708"/>
    </source>
</evidence>
<dbReference type="SMART" id="SM00880">
    <property type="entry name" value="CHAD"/>
    <property type="match status" value="1"/>
</dbReference>
<accession>A0A8J7FNQ3</accession>
<dbReference type="Pfam" id="PF05235">
    <property type="entry name" value="CHAD"/>
    <property type="match status" value="1"/>
</dbReference>
<comment type="caution">
    <text evidence="2">The sequence shown here is derived from an EMBL/GenBank/DDBJ whole genome shotgun (WGS) entry which is preliminary data.</text>
</comment>
<dbReference type="RefSeq" id="WP_193925182.1">
    <property type="nucleotide sequence ID" value="NZ_JADEWL010000178.1"/>
</dbReference>